<reference evidence="3" key="1">
    <citation type="journal article" date="2014" name="Science">
        <title>Ancient hybridizations among the ancestral genomes of bread wheat.</title>
        <authorList>
            <consortium name="International Wheat Genome Sequencing Consortium,"/>
            <person name="Marcussen T."/>
            <person name="Sandve S.R."/>
            <person name="Heier L."/>
            <person name="Spannagl M."/>
            <person name="Pfeifer M."/>
            <person name="Jakobsen K.S."/>
            <person name="Wulff B.B."/>
            <person name="Steuernagel B."/>
            <person name="Mayer K.F."/>
            <person name="Olsen O.A."/>
        </authorList>
    </citation>
    <scope>NUCLEOTIDE SEQUENCE [LARGE SCALE GENOMIC DNA]</scope>
    <source>
        <strain evidence="3">cv. AL8/78</strain>
    </source>
</reference>
<name>A0A453PDR2_AEGTS</name>
<dbReference type="Proteomes" id="UP000015105">
    <property type="component" value="Chromosome 6D"/>
</dbReference>
<evidence type="ECO:0000256" key="1">
    <source>
        <dbReference type="SAM" id="MobiDB-lite"/>
    </source>
</evidence>
<sequence>LSWLDHGDGHVVDGVRLGRRIGPHRQRGLVRRRGLLRAREQRRLLGRRQLRLVADEHQHHAGHGRPELRALLHAQQARVVAPPRLLLGVRPGQRRVHELRRLVLAPHPPCVLDERVLVLLEVHCAVALAAEDLQHQHPEAVHVRLHREDAPHRVLRRHVPVCSDDVAGVDNLDLLVLEDHGHAEVGDLGVHLVVEEHVAGLEVPVHDLEARVLVEVQQPARDPHHDALPHLPVQVRRLSRTAVLISNSDRARLHAWSTWSRRGRRRGSGWGGTRRRASSRPCPRSTPAASPGSGAAAWRSAPPRSGTPPRPAATAPTAASPRSPRRRPARPCRRARSRLRRACSPWRNRWWRRRWWTGPSPAGPSWRVASASLDEPSSQLQNAEPKSSLS</sequence>
<feature type="compositionally biased region" description="Basic residues" evidence="1">
    <location>
        <begin position="323"/>
        <end position="338"/>
    </location>
</feature>
<feature type="compositionally biased region" description="Basic residues" evidence="1">
    <location>
        <begin position="262"/>
        <end position="278"/>
    </location>
</feature>
<accession>A0A453PDR2</accession>
<feature type="compositionally biased region" description="Polar residues" evidence="1">
    <location>
        <begin position="375"/>
        <end position="390"/>
    </location>
</feature>
<organism evidence="2 3">
    <name type="scientific">Aegilops tauschii subsp. strangulata</name>
    <name type="common">Goatgrass</name>
    <dbReference type="NCBI Taxonomy" id="200361"/>
    <lineage>
        <taxon>Eukaryota</taxon>
        <taxon>Viridiplantae</taxon>
        <taxon>Streptophyta</taxon>
        <taxon>Embryophyta</taxon>
        <taxon>Tracheophyta</taxon>
        <taxon>Spermatophyta</taxon>
        <taxon>Magnoliopsida</taxon>
        <taxon>Liliopsida</taxon>
        <taxon>Poales</taxon>
        <taxon>Poaceae</taxon>
        <taxon>BOP clade</taxon>
        <taxon>Pooideae</taxon>
        <taxon>Triticodae</taxon>
        <taxon>Triticeae</taxon>
        <taxon>Triticinae</taxon>
        <taxon>Aegilops</taxon>
    </lineage>
</organism>
<feature type="compositionally biased region" description="Low complexity" evidence="1">
    <location>
        <begin position="312"/>
        <end position="322"/>
    </location>
</feature>
<reference evidence="2" key="4">
    <citation type="submission" date="2019-03" db="UniProtKB">
        <authorList>
            <consortium name="EnsemblPlants"/>
        </authorList>
    </citation>
    <scope>IDENTIFICATION</scope>
</reference>
<feature type="region of interest" description="Disordered" evidence="1">
    <location>
        <begin position="355"/>
        <end position="390"/>
    </location>
</feature>
<dbReference type="EnsemblPlants" id="AET6Gv20698300.3">
    <property type="protein sequence ID" value="AET6Gv20698300.3"/>
    <property type="gene ID" value="AET6Gv20698300"/>
</dbReference>
<protein>
    <submittedName>
        <fullName evidence="2">Uncharacterized protein</fullName>
    </submittedName>
</protein>
<proteinExistence type="predicted"/>
<evidence type="ECO:0000313" key="2">
    <source>
        <dbReference type="EnsemblPlants" id="AET6Gv20698300.3"/>
    </source>
</evidence>
<feature type="region of interest" description="Disordered" evidence="1">
    <location>
        <begin position="262"/>
        <end position="338"/>
    </location>
</feature>
<dbReference type="AntiFam" id="ANF00226">
    <property type="entry name" value="Shadow ORF (opposite pknB)"/>
</dbReference>
<reference evidence="3" key="2">
    <citation type="journal article" date="2017" name="Nat. Plants">
        <title>The Aegilops tauschii genome reveals multiple impacts of transposons.</title>
        <authorList>
            <person name="Zhao G."/>
            <person name="Zou C."/>
            <person name="Li K."/>
            <person name="Wang K."/>
            <person name="Li T."/>
            <person name="Gao L."/>
            <person name="Zhang X."/>
            <person name="Wang H."/>
            <person name="Yang Z."/>
            <person name="Liu X."/>
            <person name="Jiang W."/>
            <person name="Mao L."/>
            <person name="Kong X."/>
            <person name="Jiao Y."/>
            <person name="Jia J."/>
        </authorList>
    </citation>
    <scope>NUCLEOTIDE SEQUENCE [LARGE SCALE GENOMIC DNA]</scope>
    <source>
        <strain evidence="3">cv. AL8/78</strain>
    </source>
</reference>
<keyword evidence="3" id="KW-1185">Reference proteome</keyword>
<dbReference type="AlphaFoldDB" id="A0A453PDR2"/>
<reference evidence="2" key="3">
    <citation type="journal article" date="2017" name="Nature">
        <title>Genome sequence of the progenitor of the wheat D genome Aegilops tauschii.</title>
        <authorList>
            <person name="Luo M.C."/>
            <person name="Gu Y.Q."/>
            <person name="Puiu D."/>
            <person name="Wang H."/>
            <person name="Twardziok S.O."/>
            <person name="Deal K.R."/>
            <person name="Huo N."/>
            <person name="Zhu T."/>
            <person name="Wang L."/>
            <person name="Wang Y."/>
            <person name="McGuire P.E."/>
            <person name="Liu S."/>
            <person name="Long H."/>
            <person name="Ramasamy R.K."/>
            <person name="Rodriguez J.C."/>
            <person name="Van S.L."/>
            <person name="Yuan L."/>
            <person name="Wang Z."/>
            <person name="Xia Z."/>
            <person name="Xiao L."/>
            <person name="Anderson O.D."/>
            <person name="Ouyang S."/>
            <person name="Liang Y."/>
            <person name="Zimin A.V."/>
            <person name="Pertea G."/>
            <person name="Qi P."/>
            <person name="Bennetzen J.L."/>
            <person name="Dai X."/>
            <person name="Dawson M.W."/>
            <person name="Muller H.G."/>
            <person name="Kugler K."/>
            <person name="Rivarola-Duarte L."/>
            <person name="Spannagl M."/>
            <person name="Mayer K.F.X."/>
            <person name="Lu F.H."/>
            <person name="Bevan M.W."/>
            <person name="Leroy P."/>
            <person name="Li P."/>
            <person name="You F.M."/>
            <person name="Sun Q."/>
            <person name="Liu Z."/>
            <person name="Lyons E."/>
            <person name="Wicker T."/>
            <person name="Salzberg S.L."/>
            <person name="Devos K.M."/>
            <person name="Dvorak J."/>
        </authorList>
    </citation>
    <scope>NUCLEOTIDE SEQUENCE [LARGE SCALE GENOMIC DNA]</scope>
    <source>
        <strain evidence="2">cv. AL8/78</strain>
    </source>
</reference>
<dbReference type="Gramene" id="AET6Gv20698300.3">
    <property type="protein sequence ID" value="AET6Gv20698300.3"/>
    <property type="gene ID" value="AET6Gv20698300"/>
</dbReference>
<evidence type="ECO:0000313" key="3">
    <source>
        <dbReference type="Proteomes" id="UP000015105"/>
    </source>
</evidence>
<reference evidence="2" key="5">
    <citation type="journal article" date="2021" name="G3 (Bethesda)">
        <title>Aegilops tauschii genome assembly Aet v5.0 features greater sequence contiguity and improved annotation.</title>
        <authorList>
            <person name="Wang L."/>
            <person name="Zhu T."/>
            <person name="Rodriguez J.C."/>
            <person name="Deal K.R."/>
            <person name="Dubcovsky J."/>
            <person name="McGuire P.E."/>
            <person name="Lux T."/>
            <person name="Spannagl M."/>
            <person name="Mayer K.F.X."/>
            <person name="Baldrich P."/>
            <person name="Meyers B.C."/>
            <person name="Huo N."/>
            <person name="Gu Y.Q."/>
            <person name="Zhou H."/>
            <person name="Devos K.M."/>
            <person name="Bennetzen J.L."/>
            <person name="Unver T."/>
            <person name="Budak H."/>
            <person name="Gulick P.J."/>
            <person name="Galiba G."/>
            <person name="Kalapos B."/>
            <person name="Nelson D.R."/>
            <person name="Li P."/>
            <person name="You F.M."/>
            <person name="Luo M.C."/>
            <person name="Dvorak J."/>
        </authorList>
    </citation>
    <scope>NUCLEOTIDE SEQUENCE [LARGE SCALE GENOMIC DNA]</scope>
    <source>
        <strain evidence="2">cv. AL8/78</strain>
    </source>
</reference>
<feature type="compositionally biased region" description="Low complexity" evidence="1">
    <location>
        <begin position="279"/>
        <end position="304"/>
    </location>
</feature>